<organism evidence="2 3">
    <name type="scientific">Pontibacter fetidus</name>
    <dbReference type="NCBI Taxonomy" id="2700082"/>
    <lineage>
        <taxon>Bacteria</taxon>
        <taxon>Pseudomonadati</taxon>
        <taxon>Bacteroidota</taxon>
        <taxon>Cytophagia</taxon>
        <taxon>Cytophagales</taxon>
        <taxon>Hymenobacteraceae</taxon>
        <taxon>Pontibacter</taxon>
    </lineage>
</organism>
<accession>A0A6B2GWT1</accession>
<keyword evidence="3" id="KW-1185">Reference proteome</keyword>
<keyword evidence="1" id="KW-1133">Transmembrane helix</keyword>
<evidence type="ECO:0000313" key="3">
    <source>
        <dbReference type="Proteomes" id="UP000478546"/>
    </source>
</evidence>
<sequence>MEPEEIDNLFKDRLGRMAPTPSADLWSRLQDRVNAEMPQAQPELKLEPQHEEKRRFGFLYYSIAAAIALLLAVGVVLKFQNPQATIDNQTIAQANVTKDATQPAEPTIAATETITEPAPTIAAVTTPDETIVAPETTPAIVAKAEKRHSVKAAGKPRKTTGDHWVKVQTTKQPAAMLAQQTVKQEKPAQQQEMPVAMQTPVAFASVTSAEPVEITIKRTVGQEAVAMAAADEPEQTSSFERKQRLAKNIFKQVKNLSNGEKINLHEVGLSADRIALETKIGKQKISKVINL</sequence>
<keyword evidence="1" id="KW-0812">Transmembrane</keyword>
<name>A0A6B2GWT1_9BACT</name>
<dbReference type="EMBL" id="JAAEAA010000001">
    <property type="protein sequence ID" value="NDK54441.1"/>
    <property type="molecule type" value="Genomic_DNA"/>
</dbReference>
<reference evidence="2 3" key="1">
    <citation type="submission" date="2020-01" db="EMBL/GenBank/DDBJ databases">
        <authorList>
            <person name="Kim M.K."/>
        </authorList>
    </citation>
    <scope>NUCLEOTIDE SEQUENCE [LARGE SCALE GENOMIC DNA]</scope>
    <source>
        <strain evidence="2 3">BT213</strain>
    </source>
</reference>
<dbReference type="AlphaFoldDB" id="A0A6B2GWT1"/>
<feature type="transmembrane region" description="Helical" evidence="1">
    <location>
        <begin position="58"/>
        <end position="77"/>
    </location>
</feature>
<proteinExistence type="predicted"/>
<keyword evidence="1" id="KW-0472">Membrane</keyword>
<protein>
    <submittedName>
        <fullName evidence="2">Uncharacterized protein</fullName>
    </submittedName>
</protein>
<dbReference type="RefSeq" id="WP_162344489.1">
    <property type="nucleotide sequence ID" value="NZ_JAAEAA010000001.1"/>
</dbReference>
<evidence type="ECO:0000313" key="2">
    <source>
        <dbReference type="EMBL" id="NDK54441.1"/>
    </source>
</evidence>
<comment type="caution">
    <text evidence="2">The sequence shown here is derived from an EMBL/GenBank/DDBJ whole genome shotgun (WGS) entry which is preliminary data.</text>
</comment>
<evidence type="ECO:0000256" key="1">
    <source>
        <dbReference type="SAM" id="Phobius"/>
    </source>
</evidence>
<gene>
    <name evidence="2" type="ORF">GWO68_00795</name>
</gene>
<dbReference type="Proteomes" id="UP000478546">
    <property type="component" value="Unassembled WGS sequence"/>
</dbReference>